<reference evidence="6 7" key="1">
    <citation type="submission" date="2020-08" db="EMBL/GenBank/DDBJ databases">
        <title>Genomic Encyclopedia of Type Strains, Phase IV (KMG-IV): sequencing the most valuable type-strain genomes for metagenomic binning, comparative biology and taxonomic classification.</title>
        <authorList>
            <person name="Goeker M."/>
        </authorList>
    </citation>
    <scope>NUCLEOTIDE SEQUENCE [LARGE SCALE GENOMIC DNA]</scope>
    <source>
        <strain evidence="6 7">DSM 45385</strain>
    </source>
</reference>
<dbReference type="RefSeq" id="WP_184958945.1">
    <property type="nucleotide sequence ID" value="NZ_JACHIN010000001.1"/>
</dbReference>
<dbReference type="InterPro" id="IPR047057">
    <property type="entry name" value="MerR_fam"/>
</dbReference>
<name>A0A7W7ZXU9_9ACTN</name>
<dbReference type="InterPro" id="IPR012925">
    <property type="entry name" value="TipAS_dom"/>
</dbReference>
<keyword evidence="2 6" id="KW-0238">DNA-binding</keyword>
<keyword evidence="7" id="KW-1185">Reference proteome</keyword>
<evidence type="ECO:0000313" key="6">
    <source>
        <dbReference type="EMBL" id="MBB5075797.1"/>
    </source>
</evidence>
<dbReference type="Gene3D" id="1.10.1660.10">
    <property type="match status" value="1"/>
</dbReference>
<evidence type="ECO:0000256" key="1">
    <source>
        <dbReference type="ARBA" id="ARBA00023015"/>
    </source>
</evidence>
<dbReference type="InterPro" id="IPR036244">
    <property type="entry name" value="TipA-like_antibiotic-bd"/>
</dbReference>
<evidence type="ECO:0000256" key="4">
    <source>
        <dbReference type="ARBA" id="ARBA00023163"/>
    </source>
</evidence>
<evidence type="ECO:0000256" key="3">
    <source>
        <dbReference type="ARBA" id="ARBA00023159"/>
    </source>
</evidence>
<keyword evidence="1" id="KW-0805">Transcription regulation</keyword>
<dbReference type="Gene3D" id="1.10.490.50">
    <property type="entry name" value="Antibiotic binding domain of TipA-like multidrug resistance regulators"/>
    <property type="match status" value="1"/>
</dbReference>
<dbReference type="InterPro" id="IPR009061">
    <property type="entry name" value="DNA-bd_dom_put_sf"/>
</dbReference>
<dbReference type="SUPFAM" id="SSF89082">
    <property type="entry name" value="Antibiotic binding domain of TipA-like multidrug resistance regulators"/>
    <property type="match status" value="1"/>
</dbReference>
<dbReference type="InterPro" id="IPR000551">
    <property type="entry name" value="MerR-type_HTH_dom"/>
</dbReference>
<dbReference type="PANTHER" id="PTHR30204">
    <property type="entry name" value="REDOX-CYCLING DRUG-SENSING TRANSCRIPTIONAL ACTIVATOR SOXR"/>
    <property type="match status" value="1"/>
</dbReference>
<dbReference type="PRINTS" id="PR00040">
    <property type="entry name" value="HTHMERR"/>
</dbReference>
<evidence type="ECO:0000256" key="2">
    <source>
        <dbReference type="ARBA" id="ARBA00023125"/>
    </source>
</evidence>
<dbReference type="CDD" id="cd01106">
    <property type="entry name" value="HTH_TipAL-Mta"/>
    <property type="match status" value="1"/>
</dbReference>
<dbReference type="GO" id="GO:0003700">
    <property type="term" value="F:DNA-binding transcription factor activity"/>
    <property type="evidence" value="ECO:0007669"/>
    <property type="project" value="InterPro"/>
</dbReference>
<dbReference type="Pfam" id="PF13411">
    <property type="entry name" value="MerR_1"/>
    <property type="match status" value="1"/>
</dbReference>
<organism evidence="6 7">
    <name type="scientific">Nonomuraea endophytica</name>
    <dbReference type="NCBI Taxonomy" id="714136"/>
    <lineage>
        <taxon>Bacteria</taxon>
        <taxon>Bacillati</taxon>
        <taxon>Actinomycetota</taxon>
        <taxon>Actinomycetes</taxon>
        <taxon>Streptosporangiales</taxon>
        <taxon>Streptosporangiaceae</taxon>
        <taxon>Nonomuraea</taxon>
    </lineage>
</organism>
<evidence type="ECO:0000313" key="7">
    <source>
        <dbReference type="Proteomes" id="UP000568380"/>
    </source>
</evidence>
<dbReference type="PROSITE" id="PS00552">
    <property type="entry name" value="HTH_MERR_1"/>
    <property type="match status" value="1"/>
</dbReference>
<evidence type="ECO:0000259" key="5">
    <source>
        <dbReference type="PROSITE" id="PS50937"/>
    </source>
</evidence>
<dbReference type="GO" id="GO:0003677">
    <property type="term" value="F:DNA binding"/>
    <property type="evidence" value="ECO:0007669"/>
    <property type="project" value="UniProtKB-KW"/>
</dbReference>
<proteinExistence type="predicted"/>
<dbReference type="PANTHER" id="PTHR30204:SF90">
    <property type="entry name" value="HTH-TYPE TRANSCRIPTIONAL ACTIVATOR MTA"/>
    <property type="match status" value="1"/>
</dbReference>
<dbReference type="Proteomes" id="UP000568380">
    <property type="component" value="Unassembled WGS sequence"/>
</dbReference>
<keyword evidence="3" id="KW-0010">Activator</keyword>
<dbReference type="Pfam" id="PF07739">
    <property type="entry name" value="TipAS"/>
    <property type="match status" value="1"/>
</dbReference>
<accession>A0A7W7ZXU9</accession>
<dbReference type="EMBL" id="JACHIN010000001">
    <property type="protein sequence ID" value="MBB5075797.1"/>
    <property type="molecule type" value="Genomic_DNA"/>
</dbReference>
<sequence>MSYSVGQVARLAGVTVRALHHYDEIGLLSPGERTAAGYRRYTESDLDRLQRVLFYRELGFPLEEIAVILDRPDASAMTHLRRQHELLVRRIDRLTNLTAAIEKEMEARTMGINLTPEERFEVFGDFRPEDHAEEAEQRWGGGAAFEQSRERMANMTKADWVRFTEEGGAVARALAEAYTSGAPADGPRAMDLAEEHRQHISRWCYDCTFEIHRGLGDMYVADPRFAANYEPLAEGLTEYVRDAIHANAARHDS</sequence>
<dbReference type="PROSITE" id="PS50937">
    <property type="entry name" value="HTH_MERR_2"/>
    <property type="match status" value="1"/>
</dbReference>
<comment type="caution">
    <text evidence="6">The sequence shown here is derived from an EMBL/GenBank/DDBJ whole genome shotgun (WGS) entry which is preliminary data.</text>
</comment>
<gene>
    <name evidence="6" type="ORF">HNR40_001243</name>
</gene>
<dbReference type="SUPFAM" id="SSF46955">
    <property type="entry name" value="Putative DNA-binding domain"/>
    <property type="match status" value="1"/>
</dbReference>
<protein>
    <submittedName>
        <fullName evidence="6">DNA-binding transcriptional MerR regulator</fullName>
    </submittedName>
</protein>
<dbReference type="AlphaFoldDB" id="A0A7W7ZXU9"/>
<feature type="domain" description="HTH merR-type" evidence="5">
    <location>
        <begin position="1"/>
        <end position="71"/>
    </location>
</feature>
<keyword evidence="4" id="KW-0804">Transcription</keyword>
<dbReference type="SMART" id="SM00422">
    <property type="entry name" value="HTH_MERR"/>
    <property type="match status" value="1"/>
</dbReference>